<proteinExistence type="predicted"/>
<feature type="compositionally biased region" description="Basic and acidic residues" evidence="1">
    <location>
        <begin position="55"/>
        <end position="81"/>
    </location>
</feature>
<name>A0AA40EZQ3_9PEZI</name>
<keyword evidence="3" id="KW-1185">Reference proteome</keyword>
<evidence type="ECO:0000313" key="3">
    <source>
        <dbReference type="Proteomes" id="UP001172159"/>
    </source>
</evidence>
<dbReference type="Proteomes" id="UP001172159">
    <property type="component" value="Unassembled WGS sequence"/>
</dbReference>
<accession>A0AA40EZQ3</accession>
<dbReference type="EMBL" id="JAUKTV010000001">
    <property type="protein sequence ID" value="KAK0748386.1"/>
    <property type="molecule type" value="Genomic_DNA"/>
</dbReference>
<dbReference type="AlphaFoldDB" id="A0AA40EZQ3"/>
<reference evidence="2" key="1">
    <citation type="submission" date="2023-06" db="EMBL/GenBank/DDBJ databases">
        <title>Genome-scale phylogeny and comparative genomics of the fungal order Sordariales.</title>
        <authorList>
            <consortium name="Lawrence Berkeley National Laboratory"/>
            <person name="Hensen N."/>
            <person name="Bonometti L."/>
            <person name="Westerberg I."/>
            <person name="Brannstrom I.O."/>
            <person name="Guillou S."/>
            <person name="Cros-Aarteil S."/>
            <person name="Calhoun S."/>
            <person name="Haridas S."/>
            <person name="Kuo A."/>
            <person name="Mondo S."/>
            <person name="Pangilinan J."/>
            <person name="Riley R."/>
            <person name="Labutti K."/>
            <person name="Andreopoulos B."/>
            <person name="Lipzen A."/>
            <person name="Chen C."/>
            <person name="Yanf M."/>
            <person name="Daum C."/>
            <person name="Ng V."/>
            <person name="Clum A."/>
            <person name="Steindorff A."/>
            <person name="Ohm R."/>
            <person name="Martin F."/>
            <person name="Silar P."/>
            <person name="Natvig D."/>
            <person name="Lalanne C."/>
            <person name="Gautier V."/>
            <person name="Ament-Velasquez S.L."/>
            <person name="Kruys A."/>
            <person name="Hutchinson M.I."/>
            <person name="Powell A.J."/>
            <person name="Barry K."/>
            <person name="Miller A.N."/>
            <person name="Grigoriev I.V."/>
            <person name="Debuchy R."/>
            <person name="Gladieux P."/>
            <person name="Thoren M.H."/>
            <person name="Johannesson H."/>
        </authorList>
    </citation>
    <scope>NUCLEOTIDE SEQUENCE</scope>
    <source>
        <strain evidence="2">CBS 540.89</strain>
    </source>
</reference>
<organism evidence="2 3">
    <name type="scientific">Apiosordaria backusii</name>
    <dbReference type="NCBI Taxonomy" id="314023"/>
    <lineage>
        <taxon>Eukaryota</taxon>
        <taxon>Fungi</taxon>
        <taxon>Dikarya</taxon>
        <taxon>Ascomycota</taxon>
        <taxon>Pezizomycotina</taxon>
        <taxon>Sordariomycetes</taxon>
        <taxon>Sordariomycetidae</taxon>
        <taxon>Sordariales</taxon>
        <taxon>Lasiosphaeriaceae</taxon>
        <taxon>Apiosordaria</taxon>
    </lineage>
</organism>
<evidence type="ECO:0000313" key="2">
    <source>
        <dbReference type="EMBL" id="KAK0748386.1"/>
    </source>
</evidence>
<gene>
    <name evidence="2" type="ORF">B0T21DRAFT_356451</name>
</gene>
<evidence type="ECO:0000256" key="1">
    <source>
        <dbReference type="SAM" id="MobiDB-lite"/>
    </source>
</evidence>
<protein>
    <submittedName>
        <fullName evidence="2">Uncharacterized protein</fullName>
    </submittedName>
</protein>
<feature type="region of interest" description="Disordered" evidence="1">
    <location>
        <begin position="17"/>
        <end position="81"/>
    </location>
</feature>
<sequence length="81" mass="8984">MGGTDDRLMTLQSKQALCAKKGSGSDERARAFAGRPPKNGRIPQLPVRAAPEPHPCQEADHRNREEGRRESCYEPEDDPGR</sequence>
<comment type="caution">
    <text evidence="2">The sequence shown here is derived from an EMBL/GenBank/DDBJ whole genome shotgun (WGS) entry which is preliminary data.</text>
</comment>